<comment type="similarity">
    <text evidence="2">Belongs to the cytochrome P450 family.</text>
</comment>
<feature type="transmembrane region" description="Helical" evidence="3">
    <location>
        <begin position="20"/>
        <end position="47"/>
    </location>
</feature>
<keyword evidence="1 2" id="KW-0408">Iron</keyword>
<dbReference type="Gene3D" id="1.10.630.10">
    <property type="entry name" value="Cytochrome P450"/>
    <property type="match status" value="1"/>
</dbReference>
<evidence type="ECO:0000313" key="5">
    <source>
        <dbReference type="Proteomes" id="UP001054252"/>
    </source>
</evidence>
<keyword evidence="3" id="KW-0812">Transmembrane</keyword>
<dbReference type="Proteomes" id="UP001054252">
    <property type="component" value="Unassembled WGS sequence"/>
</dbReference>
<keyword evidence="2" id="KW-0503">Monooxygenase</keyword>
<keyword evidence="3" id="KW-1133">Transmembrane helix</keyword>
<keyword evidence="5" id="KW-1185">Reference proteome</keyword>
<comment type="cofactor">
    <cofactor evidence="1">
        <name>heme</name>
        <dbReference type="ChEBI" id="CHEBI:30413"/>
    </cofactor>
</comment>
<proteinExistence type="inferred from homology"/>
<evidence type="ECO:0008006" key="6">
    <source>
        <dbReference type="Google" id="ProtNLM"/>
    </source>
</evidence>
<dbReference type="AlphaFoldDB" id="A0AAV5K523"/>
<keyword evidence="1 2" id="KW-0479">Metal-binding</keyword>
<evidence type="ECO:0000256" key="2">
    <source>
        <dbReference type="RuleBase" id="RU000461"/>
    </source>
</evidence>
<dbReference type="GO" id="GO:0020037">
    <property type="term" value="F:heme binding"/>
    <property type="evidence" value="ECO:0007669"/>
    <property type="project" value="InterPro"/>
</dbReference>
<dbReference type="FunFam" id="1.10.630.10:FF:000207">
    <property type="entry name" value="Putative cytochrome P450 superfamily protein"/>
    <property type="match status" value="1"/>
</dbReference>
<dbReference type="GO" id="GO:0005506">
    <property type="term" value="F:iron ion binding"/>
    <property type="evidence" value="ECO:0007669"/>
    <property type="project" value="InterPro"/>
</dbReference>
<accession>A0AAV5K523</accession>
<keyword evidence="3" id="KW-0472">Membrane</keyword>
<evidence type="ECO:0000313" key="4">
    <source>
        <dbReference type="EMBL" id="GKV17620.1"/>
    </source>
</evidence>
<dbReference type="PROSITE" id="PS00086">
    <property type="entry name" value="CYTOCHROME_P450"/>
    <property type="match status" value="1"/>
</dbReference>
<feature type="binding site" description="axial binding residue" evidence="1">
    <location>
        <position position="468"/>
    </location>
    <ligand>
        <name>heme</name>
        <dbReference type="ChEBI" id="CHEBI:30413"/>
    </ligand>
    <ligandPart>
        <name>Fe</name>
        <dbReference type="ChEBI" id="CHEBI:18248"/>
    </ligandPart>
</feature>
<evidence type="ECO:0000256" key="1">
    <source>
        <dbReference type="PIRSR" id="PIRSR602401-1"/>
    </source>
</evidence>
<dbReference type="PANTHER" id="PTHR47951:SF8">
    <property type="entry name" value="CYTOCHROME P450 93A2-LIKE"/>
    <property type="match status" value="1"/>
</dbReference>
<sequence length="530" mass="60023">MSNFYDKISHGLVSELWPWWQAGLAGIRLSPFTLLAATIVAVSWYLWLTKKSTRGMPPLPPGPPGLPLLGNLPFLQPDLHRYLAKLSQTYGPIIKLQFGSKICIVISSPSLTKIILKDHDTIFSNRDVPASVIEISYGGIDVAWSPNSPHWRKMRRIFVHNLMSPSSLDACYELRRREVREMVKDIHEKVGLSIDVGEQTFLTVLSLTTSMLWGSALHGEERRRVGVEIKEAVAEIFELVGELNISDLFPALARFDLQGIQKKMRKIRLWFDGIFESLVENGLKIEESREETKDFLQLLLEMQQQGDEKTSLSLDQIKALLMDTILAAPRTTSAAVEWAMAEMLRHPEKMRRVREEIEEVVGKHSIVEESHLPKLLYLDAVLKESLRLHPPAPLMVPRSPDRTCTVAGYTIPQGSKILFNTWAIQRDPEVWENPLEFEPERFLNDPGKGDYHGNNFSLLPFGAGRRICAGIPLAEKMMRYVVATLVHSFEWELPEGVDHDLSDKLGFVSKKSIPLVAIPTVRLPTAIQYL</sequence>
<dbReference type="InterPro" id="IPR036396">
    <property type="entry name" value="Cyt_P450_sf"/>
</dbReference>
<dbReference type="PANTHER" id="PTHR47951">
    <property type="entry name" value="OS08G0547900 PROTEIN"/>
    <property type="match status" value="1"/>
</dbReference>
<dbReference type="InterPro" id="IPR001128">
    <property type="entry name" value="Cyt_P450"/>
</dbReference>
<dbReference type="InterPro" id="IPR002401">
    <property type="entry name" value="Cyt_P450_E_grp-I"/>
</dbReference>
<evidence type="ECO:0000256" key="3">
    <source>
        <dbReference type="SAM" id="Phobius"/>
    </source>
</evidence>
<dbReference type="GO" id="GO:0016705">
    <property type="term" value="F:oxidoreductase activity, acting on paired donors, with incorporation or reduction of molecular oxygen"/>
    <property type="evidence" value="ECO:0007669"/>
    <property type="project" value="InterPro"/>
</dbReference>
<name>A0AAV5K523_9ROSI</name>
<dbReference type="PRINTS" id="PR00385">
    <property type="entry name" value="P450"/>
</dbReference>
<comment type="caution">
    <text evidence="4">The sequence shown here is derived from an EMBL/GenBank/DDBJ whole genome shotgun (WGS) entry which is preliminary data.</text>
</comment>
<keyword evidence="2" id="KW-0560">Oxidoreductase</keyword>
<gene>
    <name evidence="4" type="ORF">SLEP1_g28098</name>
</gene>
<keyword evidence="1 2" id="KW-0349">Heme</keyword>
<dbReference type="GO" id="GO:0004497">
    <property type="term" value="F:monooxygenase activity"/>
    <property type="evidence" value="ECO:0007669"/>
    <property type="project" value="UniProtKB-KW"/>
</dbReference>
<dbReference type="EMBL" id="BPVZ01000048">
    <property type="protein sequence ID" value="GKV17620.1"/>
    <property type="molecule type" value="Genomic_DNA"/>
</dbReference>
<dbReference type="PRINTS" id="PR00463">
    <property type="entry name" value="EP450I"/>
</dbReference>
<dbReference type="SUPFAM" id="SSF48264">
    <property type="entry name" value="Cytochrome P450"/>
    <property type="match status" value="1"/>
</dbReference>
<reference evidence="4 5" key="1">
    <citation type="journal article" date="2021" name="Commun. Biol.">
        <title>The genome of Shorea leprosula (Dipterocarpaceae) highlights the ecological relevance of drought in aseasonal tropical rainforests.</title>
        <authorList>
            <person name="Ng K.K.S."/>
            <person name="Kobayashi M.J."/>
            <person name="Fawcett J.A."/>
            <person name="Hatakeyama M."/>
            <person name="Paape T."/>
            <person name="Ng C.H."/>
            <person name="Ang C.C."/>
            <person name="Tnah L.H."/>
            <person name="Lee C.T."/>
            <person name="Nishiyama T."/>
            <person name="Sese J."/>
            <person name="O'Brien M.J."/>
            <person name="Copetti D."/>
            <person name="Mohd Noor M.I."/>
            <person name="Ong R.C."/>
            <person name="Putra M."/>
            <person name="Sireger I.Z."/>
            <person name="Indrioko S."/>
            <person name="Kosugi Y."/>
            <person name="Izuno A."/>
            <person name="Isagi Y."/>
            <person name="Lee S.L."/>
            <person name="Shimizu K.K."/>
        </authorList>
    </citation>
    <scope>NUCLEOTIDE SEQUENCE [LARGE SCALE GENOMIC DNA]</scope>
    <source>
        <strain evidence="4">214</strain>
    </source>
</reference>
<dbReference type="Pfam" id="PF00067">
    <property type="entry name" value="p450"/>
    <property type="match status" value="1"/>
</dbReference>
<protein>
    <recommendedName>
        <fullName evidence="6">Cytochrome P450</fullName>
    </recommendedName>
</protein>
<dbReference type="CDD" id="cd11073">
    <property type="entry name" value="CYP76-like"/>
    <property type="match status" value="1"/>
</dbReference>
<dbReference type="InterPro" id="IPR017972">
    <property type="entry name" value="Cyt_P450_CS"/>
</dbReference>
<organism evidence="4 5">
    <name type="scientific">Rubroshorea leprosula</name>
    <dbReference type="NCBI Taxonomy" id="152421"/>
    <lineage>
        <taxon>Eukaryota</taxon>
        <taxon>Viridiplantae</taxon>
        <taxon>Streptophyta</taxon>
        <taxon>Embryophyta</taxon>
        <taxon>Tracheophyta</taxon>
        <taxon>Spermatophyta</taxon>
        <taxon>Magnoliopsida</taxon>
        <taxon>eudicotyledons</taxon>
        <taxon>Gunneridae</taxon>
        <taxon>Pentapetalae</taxon>
        <taxon>rosids</taxon>
        <taxon>malvids</taxon>
        <taxon>Malvales</taxon>
        <taxon>Dipterocarpaceae</taxon>
        <taxon>Rubroshorea</taxon>
    </lineage>
</organism>